<dbReference type="InterPro" id="IPR051327">
    <property type="entry name" value="MATE_MepA_subfamily"/>
</dbReference>
<dbReference type="Proteomes" id="UP000215224">
    <property type="component" value="Chromosome"/>
</dbReference>
<dbReference type="RefSeq" id="WP_066421760.1">
    <property type="nucleotide sequence ID" value="NZ_CP018866.1"/>
</dbReference>
<feature type="transmembrane region" description="Helical" evidence="10">
    <location>
        <begin position="318"/>
        <end position="340"/>
    </location>
</feature>
<feature type="transmembrane region" description="Helical" evidence="10">
    <location>
        <begin position="417"/>
        <end position="439"/>
    </location>
</feature>
<accession>A0A223KL55</accession>
<dbReference type="GO" id="GO:0015297">
    <property type="term" value="F:antiporter activity"/>
    <property type="evidence" value="ECO:0007669"/>
    <property type="project" value="InterPro"/>
</dbReference>
<feature type="transmembrane region" description="Helical" evidence="10">
    <location>
        <begin position="391"/>
        <end position="411"/>
    </location>
</feature>
<comment type="similarity">
    <text evidence="2">Belongs to the multi antimicrobial extrusion (MATE) (TC 2.A.66.1) family. MepA subfamily.</text>
</comment>
<feature type="transmembrane region" description="Helical" evidence="10">
    <location>
        <begin position="241"/>
        <end position="267"/>
    </location>
</feature>
<feature type="transmembrane region" description="Helical" evidence="10">
    <location>
        <begin position="93"/>
        <end position="119"/>
    </location>
</feature>
<gene>
    <name evidence="11" type="ORF">BC6307_02550</name>
</gene>
<dbReference type="PANTHER" id="PTHR43823:SF3">
    <property type="entry name" value="MULTIDRUG EXPORT PROTEIN MEPA"/>
    <property type="match status" value="1"/>
</dbReference>
<feature type="transmembrane region" description="Helical" evidence="10">
    <location>
        <begin position="139"/>
        <end position="156"/>
    </location>
</feature>
<evidence type="ECO:0000256" key="6">
    <source>
        <dbReference type="ARBA" id="ARBA00022692"/>
    </source>
</evidence>
<evidence type="ECO:0000256" key="2">
    <source>
        <dbReference type="ARBA" id="ARBA00008417"/>
    </source>
</evidence>
<keyword evidence="7 10" id="KW-1133">Transmembrane helix</keyword>
<dbReference type="CDD" id="cd13143">
    <property type="entry name" value="MATE_MepA_like"/>
    <property type="match status" value="1"/>
</dbReference>
<feature type="transmembrane region" description="Helical" evidence="10">
    <location>
        <begin position="58"/>
        <end position="81"/>
    </location>
</feature>
<evidence type="ECO:0000256" key="7">
    <source>
        <dbReference type="ARBA" id="ARBA00022989"/>
    </source>
</evidence>
<feature type="transmembrane region" description="Helical" evidence="10">
    <location>
        <begin position="360"/>
        <end position="382"/>
    </location>
</feature>
<comment type="subcellular location">
    <subcellularLocation>
        <location evidence="1">Cell membrane</location>
        <topology evidence="1">Multi-pass membrane protein</topology>
    </subcellularLocation>
</comment>
<dbReference type="GO" id="GO:0046677">
    <property type="term" value="P:response to antibiotic"/>
    <property type="evidence" value="ECO:0007669"/>
    <property type="project" value="UniProtKB-KW"/>
</dbReference>
<dbReference type="STRING" id="1314751.GCA_001591425_04910"/>
<dbReference type="PANTHER" id="PTHR43823">
    <property type="entry name" value="SPORULATION PROTEIN YKVU"/>
    <property type="match status" value="1"/>
</dbReference>
<evidence type="ECO:0000256" key="8">
    <source>
        <dbReference type="ARBA" id="ARBA00023136"/>
    </source>
</evidence>
<dbReference type="InterPro" id="IPR045070">
    <property type="entry name" value="MATE_MepA-like"/>
</dbReference>
<protein>
    <recommendedName>
        <fullName evidence="3">Multidrug export protein MepA</fullName>
    </recommendedName>
</protein>
<evidence type="ECO:0000256" key="1">
    <source>
        <dbReference type="ARBA" id="ARBA00004651"/>
    </source>
</evidence>
<evidence type="ECO:0000256" key="3">
    <source>
        <dbReference type="ARBA" id="ARBA00022106"/>
    </source>
</evidence>
<feature type="transmembrane region" description="Helical" evidence="10">
    <location>
        <begin position="197"/>
        <end position="220"/>
    </location>
</feature>
<keyword evidence="5" id="KW-1003">Cell membrane</keyword>
<evidence type="ECO:0000256" key="10">
    <source>
        <dbReference type="SAM" id="Phobius"/>
    </source>
</evidence>
<keyword evidence="12" id="KW-1185">Reference proteome</keyword>
<evidence type="ECO:0000256" key="4">
    <source>
        <dbReference type="ARBA" id="ARBA00022448"/>
    </source>
</evidence>
<keyword evidence="6 10" id="KW-0812">Transmembrane</keyword>
<dbReference type="AlphaFoldDB" id="A0A223KL55"/>
<dbReference type="Pfam" id="PF01554">
    <property type="entry name" value="MatE"/>
    <property type="match status" value="2"/>
</dbReference>
<dbReference type="NCBIfam" id="TIGR00797">
    <property type="entry name" value="matE"/>
    <property type="match status" value="1"/>
</dbReference>
<feature type="transmembrane region" description="Helical" evidence="10">
    <location>
        <begin position="168"/>
        <end position="191"/>
    </location>
</feature>
<evidence type="ECO:0000313" key="12">
    <source>
        <dbReference type="Proteomes" id="UP000215224"/>
    </source>
</evidence>
<organism evidence="11 12">
    <name type="scientific">Sutcliffiella cohnii</name>
    <dbReference type="NCBI Taxonomy" id="33932"/>
    <lineage>
        <taxon>Bacteria</taxon>
        <taxon>Bacillati</taxon>
        <taxon>Bacillota</taxon>
        <taxon>Bacilli</taxon>
        <taxon>Bacillales</taxon>
        <taxon>Bacillaceae</taxon>
        <taxon>Sutcliffiella</taxon>
    </lineage>
</organism>
<sequence>MNPKQQTELLGKQKITTLLRNLSIPAMIGMFVMTLYNVVDTIFISYGVGIDAVAGTTIAFPLMMIVMAVSAALGMGGASVISRRLGEQRGGEANLVFGNIISLIIIVSIIGLFIAFFALEPLLLLFGATPTTLPYAMEYMFPIMFGTFFFSFGFAANNIVRSEGNAKFAMYTMIVPAIINIILDPIFIFGFNMGVRGAAIATVISQIAVTGMIFQYFLAGKSSLSLQMENLKLKFGIVKEVLAVGMPAFVQQAAGSLMMIAINAMLIQHGSEMYVGIFGIIQRILMFTVIPITGIMQGMMPIVGYNYGAKQFERMRETIWITLKIVTVCAAVISLMLVFIPSPFLRIFTSDPTVIKEGSFAMRILFITFFVVGVQVVAGGLYQALGRPKPALILSLSRQILFLIPLVLILPQFFGLIGVWLAFPIADILSFILASVLLYRDRDTILVKGKNESVHEENENVVLPS</sequence>
<dbReference type="InterPro" id="IPR002528">
    <property type="entry name" value="MATE_fam"/>
</dbReference>
<dbReference type="KEGG" id="bcoh:BC6307_02550"/>
<dbReference type="InterPro" id="IPR048279">
    <property type="entry name" value="MdtK-like"/>
</dbReference>
<evidence type="ECO:0000313" key="11">
    <source>
        <dbReference type="EMBL" id="AST90239.1"/>
    </source>
</evidence>
<reference evidence="11 12" key="1">
    <citation type="submission" date="2016-12" db="EMBL/GenBank/DDBJ databases">
        <title>The whole genome sequencing and assembly of Bacillus cohnii DSM 6307T strain.</title>
        <authorList>
            <person name="Lee Y.-J."/>
            <person name="Yi H."/>
            <person name="Bahn Y.-S."/>
            <person name="Kim J.F."/>
            <person name="Lee D.-W."/>
        </authorList>
    </citation>
    <scope>NUCLEOTIDE SEQUENCE [LARGE SCALE GENOMIC DNA]</scope>
    <source>
        <strain evidence="11 12">DSM 6307</strain>
    </source>
</reference>
<feature type="transmembrane region" description="Helical" evidence="10">
    <location>
        <begin position="21"/>
        <end position="46"/>
    </location>
</feature>
<feature type="transmembrane region" description="Helical" evidence="10">
    <location>
        <begin position="273"/>
        <end position="297"/>
    </location>
</feature>
<dbReference type="GO" id="GO:0042910">
    <property type="term" value="F:xenobiotic transmembrane transporter activity"/>
    <property type="evidence" value="ECO:0007669"/>
    <property type="project" value="InterPro"/>
</dbReference>
<evidence type="ECO:0000256" key="9">
    <source>
        <dbReference type="ARBA" id="ARBA00023251"/>
    </source>
</evidence>
<keyword evidence="4" id="KW-0813">Transport</keyword>
<evidence type="ECO:0000256" key="5">
    <source>
        <dbReference type="ARBA" id="ARBA00022475"/>
    </source>
</evidence>
<dbReference type="PIRSF" id="PIRSF006603">
    <property type="entry name" value="DinF"/>
    <property type="match status" value="1"/>
</dbReference>
<proteinExistence type="inferred from homology"/>
<keyword evidence="8 10" id="KW-0472">Membrane</keyword>
<name>A0A223KL55_9BACI</name>
<dbReference type="EMBL" id="CP018866">
    <property type="protein sequence ID" value="AST90239.1"/>
    <property type="molecule type" value="Genomic_DNA"/>
</dbReference>
<dbReference type="GO" id="GO:0005886">
    <property type="term" value="C:plasma membrane"/>
    <property type="evidence" value="ECO:0007669"/>
    <property type="project" value="UniProtKB-SubCell"/>
</dbReference>
<keyword evidence="9" id="KW-0046">Antibiotic resistance</keyword>